<dbReference type="EMBL" id="BLWD01000002">
    <property type="protein sequence ID" value="GFN09508.1"/>
    <property type="molecule type" value="Genomic_DNA"/>
</dbReference>
<evidence type="ECO:0000313" key="2">
    <source>
        <dbReference type="Proteomes" id="UP000498740"/>
    </source>
</evidence>
<reference evidence="1 2" key="1">
    <citation type="submission" date="2020-05" db="EMBL/GenBank/DDBJ databases">
        <title>Whole genome shotgun sequence of Streptomyces microflavus NBRC 13062.</title>
        <authorList>
            <person name="Komaki H."/>
            <person name="Tamura T."/>
        </authorList>
    </citation>
    <scope>NUCLEOTIDE SEQUENCE [LARGE SCALE GENOMIC DNA]</scope>
    <source>
        <strain evidence="1 2">NBRC 13062</strain>
    </source>
</reference>
<dbReference type="RefSeq" id="WP_032754700.1">
    <property type="nucleotide sequence ID" value="NZ_BMUG01000005.1"/>
</dbReference>
<gene>
    <name evidence="1" type="ORF">Smic_80640</name>
</gene>
<sequence length="103" mass="11148">MSDIKVGDRVRVVSEYTDGTGSINGRVGAITRIDSGDVVFPYRVLLDGDSEYDATWVYEVRPLEHTPAHADRESLVTLAKTLLAGTPHTVADIIAMANFLAGE</sequence>
<dbReference type="AlphaFoldDB" id="A0A7J0D487"/>
<proteinExistence type="predicted"/>
<comment type="caution">
    <text evidence="1">The sequence shown here is derived from an EMBL/GenBank/DDBJ whole genome shotgun (WGS) entry which is preliminary data.</text>
</comment>
<organism evidence="1 2">
    <name type="scientific">Streptomyces microflavus</name>
    <name type="common">Streptomyces lipmanii</name>
    <dbReference type="NCBI Taxonomy" id="1919"/>
    <lineage>
        <taxon>Bacteria</taxon>
        <taxon>Bacillati</taxon>
        <taxon>Actinomycetota</taxon>
        <taxon>Actinomycetes</taxon>
        <taxon>Kitasatosporales</taxon>
        <taxon>Streptomycetaceae</taxon>
        <taxon>Streptomyces</taxon>
    </lineage>
</organism>
<dbReference type="Proteomes" id="UP000498740">
    <property type="component" value="Unassembled WGS sequence"/>
</dbReference>
<name>A0A7J0D487_STRMI</name>
<protein>
    <submittedName>
        <fullName evidence="1">Uncharacterized protein</fullName>
    </submittedName>
</protein>
<accession>A0A7J0D487</accession>
<evidence type="ECO:0000313" key="1">
    <source>
        <dbReference type="EMBL" id="GFN09508.1"/>
    </source>
</evidence>